<evidence type="ECO:0000256" key="5">
    <source>
        <dbReference type="ARBA" id="ARBA00022989"/>
    </source>
</evidence>
<evidence type="ECO:0000256" key="6">
    <source>
        <dbReference type="ARBA" id="ARBA00023136"/>
    </source>
</evidence>
<protein>
    <submittedName>
        <fullName evidence="9">NitT/TauT family transport system permease protein</fullName>
    </submittedName>
</protein>
<dbReference type="InterPro" id="IPR000515">
    <property type="entry name" value="MetI-like"/>
</dbReference>
<organism evidence="9 10">
    <name type="scientific">Tistlia consotensis USBA 355</name>
    <dbReference type="NCBI Taxonomy" id="560819"/>
    <lineage>
        <taxon>Bacteria</taxon>
        <taxon>Pseudomonadati</taxon>
        <taxon>Pseudomonadota</taxon>
        <taxon>Alphaproteobacteria</taxon>
        <taxon>Rhodospirillales</taxon>
        <taxon>Rhodovibrionaceae</taxon>
        <taxon>Tistlia</taxon>
    </lineage>
</organism>
<dbReference type="PROSITE" id="PS50928">
    <property type="entry name" value="ABC_TM1"/>
    <property type="match status" value="1"/>
</dbReference>
<comment type="subcellular location">
    <subcellularLocation>
        <location evidence="1 7">Cell membrane</location>
        <topology evidence="1 7">Multi-pass membrane protein</topology>
    </subcellularLocation>
</comment>
<evidence type="ECO:0000256" key="3">
    <source>
        <dbReference type="ARBA" id="ARBA00022475"/>
    </source>
</evidence>
<dbReference type="PANTHER" id="PTHR30151:SF20">
    <property type="entry name" value="ABC TRANSPORTER PERMEASE PROTEIN HI_0355-RELATED"/>
    <property type="match status" value="1"/>
</dbReference>
<accession>A0A1Y6BTT1</accession>
<dbReference type="GO" id="GO:0055085">
    <property type="term" value="P:transmembrane transport"/>
    <property type="evidence" value="ECO:0007669"/>
    <property type="project" value="InterPro"/>
</dbReference>
<dbReference type="AlphaFoldDB" id="A0A1Y6BTT1"/>
<dbReference type="Proteomes" id="UP000192917">
    <property type="component" value="Unassembled WGS sequence"/>
</dbReference>
<dbReference type="GO" id="GO:0005886">
    <property type="term" value="C:plasma membrane"/>
    <property type="evidence" value="ECO:0007669"/>
    <property type="project" value="UniProtKB-SubCell"/>
</dbReference>
<keyword evidence="5 7" id="KW-1133">Transmembrane helix</keyword>
<evidence type="ECO:0000256" key="2">
    <source>
        <dbReference type="ARBA" id="ARBA00022448"/>
    </source>
</evidence>
<feature type="domain" description="ABC transmembrane type-1" evidence="8">
    <location>
        <begin position="73"/>
        <end position="257"/>
    </location>
</feature>
<dbReference type="SUPFAM" id="SSF161098">
    <property type="entry name" value="MetI-like"/>
    <property type="match status" value="1"/>
</dbReference>
<gene>
    <name evidence="9" type="ORF">SAMN05428998_108107</name>
</gene>
<dbReference type="Pfam" id="PF00528">
    <property type="entry name" value="BPD_transp_1"/>
    <property type="match status" value="1"/>
</dbReference>
<dbReference type="STRING" id="560819.SAMN05428998_108107"/>
<feature type="transmembrane region" description="Helical" evidence="7">
    <location>
        <begin position="233"/>
        <end position="253"/>
    </location>
</feature>
<dbReference type="PANTHER" id="PTHR30151">
    <property type="entry name" value="ALKANE SULFONATE ABC TRANSPORTER-RELATED, MEMBRANE SUBUNIT"/>
    <property type="match status" value="1"/>
</dbReference>
<dbReference type="Gene3D" id="1.10.3720.10">
    <property type="entry name" value="MetI-like"/>
    <property type="match status" value="1"/>
</dbReference>
<keyword evidence="3" id="KW-1003">Cell membrane</keyword>
<dbReference type="CDD" id="cd06261">
    <property type="entry name" value="TM_PBP2"/>
    <property type="match status" value="1"/>
</dbReference>
<reference evidence="9 10" key="1">
    <citation type="submission" date="2017-04" db="EMBL/GenBank/DDBJ databases">
        <authorList>
            <person name="Afonso C.L."/>
            <person name="Miller P.J."/>
            <person name="Scott M.A."/>
            <person name="Spackman E."/>
            <person name="Goraichik I."/>
            <person name="Dimitrov K.M."/>
            <person name="Suarez D.L."/>
            <person name="Swayne D.E."/>
        </authorList>
    </citation>
    <scope>NUCLEOTIDE SEQUENCE [LARGE SCALE GENOMIC DNA]</scope>
    <source>
        <strain evidence="9 10">USBA 355</strain>
    </source>
</reference>
<feature type="transmembrane region" description="Helical" evidence="7">
    <location>
        <begin position="188"/>
        <end position="213"/>
    </location>
</feature>
<feature type="transmembrane region" description="Helical" evidence="7">
    <location>
        <begin position="139"/>
        <end position="158"/>
    </location>
</feature>
<name>A0A1Y6BTT1_9PROT</name>
<dbReference type="EMBL" id="FWZX01000008">
    <property type="protein sequence ID" value="SMF24899.1"/>
    <property type="molecule type" value="Genomic_DNA"/>
</dbReference>
<dbReference type="InterPro" id="IPR035906">
    <property type="entry name" value="MetI-like_sf"/>
</dbReference>
<evidence type="ECO:0000256" key="1">
    <source>
        <dbReference type="ARBA" id="ARBA00004651"/>
    </source>
</evidence>
<dbReference type="RefSeq" id="WP_085122995.1">
    <property type="nucleotide sequence ID" value="NZ_FWZX01000008.1"/>
</dbReference>
<keyword evidence="2 7" id="KW-0813">Transport</keyword>
<comment type="similarity">
    <text evidence="7">Belongs to the binding-protein-dependent transport system permease family.</text>
</comment>
<sequence length="267" mass="29142">MARERPPAVVATRKRASRWLVLALQVGFFVLVTGTWQAGATTGWLDPFFFSKPSDIAGRMAEWILSGYIWPHLIVTLTEAMAAFAIGIVTGVLAGLALARVELLAAVFDPYIRIFNALPRVILAPILIIWFGLGMGSKIALGVTLVFFVVFFNTFQGVREVDPVVLNNARMLQASDHQLMRHVYLPSAMAWIFSSLHTSIGFALVGAVVGEYIGASQGIGYVVSQAQGVFDTTGVFAGLILTSIVVLCIDLAIEALERYLLRWRPQS</sequence>
<keyword evidence="6 7" id="KW-0472">Membrane</keyword>
<keyword evidence="10" id="KW-1185">Reference proteome</keyword>
<evidence type="ECO:0000313" key="9">
    <source>
        <dbReference type="EMBL" id="SMF24899.1"/>
    </source>
</evidence>
<feature type="transmembrane region" description="Helical" evidence="7">
    <location>
        <begin position="111"/>
        <end position="133"/>
    </location>
</feature>
<evidence type="ECO:0000259" key="8">
    <source>
        <dbReference type="PROSITE" id="PS50928"/>
    </source>
</evidence>
<feature type="transmembrane region" description="Helical" evidence="7">
    <location>
        <begin position="80"/>
        <end position="99"/>
    </location>
</feature>
<keyword evidence="4 7" id="KW-0812">Transmembrane</keyword>
<evidence type="ECO:0000256" key="7">
    <source>
        <dbReference type="RuleBase" id="RU363032"/>
    </source>
</evidence>
<proteinExistence type="inferred from homology"/>
<evidence type="ECO:0000256" key="4">
    <source>
        <dbReference type="ARBA" id="ARBA00022692"/>
    </source>
</evidence>
<evidence type="ECO:0000313" key="10">
    <source>
        <dbReference type="Proteomes" id="UP000192917"/>
    </source>
</evidence>